<feature type="domain" description="DUF2169" evidence="2">
    <location>
        <begin position="39"/>
        <end position="354"/>
    </location>
</feature>
<evidence type="ECO:0000259" key="2">
    <source>
        <dbReference type="Pfam" id="PF09937"/>
    </source>
</evidence>
<reference evidence="3" key="1">
    <citation type="submission" date="2023-07" db="EMBL/GenBank/DDBJ databases">
        <title>Sorghum-associated microbial communities from plants grown in Nebraska, USA.</title>
        <authorList>
            <person name="Schachtman D."/>
        </authorList>
    </citation>
    <scope>NUCLEOTIDE SEQUENCE</scope>
    <source>
        <strain evidence="3">DS3754</strain>
    </source>
</reference>
<organism evidence="3 4">
    <name type="scientific">Variovorax boronicumulans</name>
    <dbReference type="NCBI Taxonomy" id="436515"/>
    <lineage>
        <taxon>Bacteria</taxon>
        <taxon>Pseudomonadati</taxon>
        <taxon>Pseudomonadota</taxon>
        <taxon>Betaproteobacteria</taxon>
        <taxon>Burkholderiales</taxon>
        <taxon>Comamonadaceae</taxon>
        <taxon>Variovorax</taxon>
    </lineage>
</organism>
<evidence type="ECO:0000313" key="4">
    <source>
        <dbReference type="Proteomes" id="UP001242045"/>
    </source>
</evidence>
<dbReference type="Proteomes" id="UP001242045">
    <property type="component" value="Unassembled WGS sequence"/>
</dbReference>
<dbReference type="InterPro" id="IPR018683">
    <property type="entry name" value="DUF2169"/>
</dbReference>
<proteinExistence type="predicted"/>
<name>A0AAW8CY66_9BURK</name>
<dbReference type="EMBL" id="JAUSRD010000017">
    <property type="protein sequence ID" value="MDP9896338.1"/>
    <property type="molecule type" value="Genomic_DNA"/>
</dbReference>
<feature type="region of interest" description="Disordered" evidence="1">
    <location>
        <begin position="135"/>
        <end position="155"/>
    </location>
</feature>
<sequence>MTSGAPAVPPPRLQQVRNRTPFGHFQYDKMGPGIRFHDVVIVCASFVLAAGRLEAAPRHRGPVFADAAWDATQPVLSSLRSATDLVLFKPEADIFVTGSARARGWTPQREWLATLQVARHGTALLDKSLRLTGPRSWPWHDDPAQRTPGDPEPTLEVPLRYELAYGGWWRDEGDAADAPPRLHPTNPCGSGRFGSACRDTHAGARHDRGVAVPAPQIERAGVPVRHGNQDDLTAEGFAPIARHWQPRLALAGTYDETWQRRHAQAPFMDYAEDFDLRFFQYAPADQRIAEGLAGDESLRLAGFFASTDALEMQLPGLCIEAWCSTGDGAETAQFMKLDTVHVDLDEMLVHLTWRLTLDQARDVIDVDLRLREAEAQADRGRRHEATGGVPA</sequence>
<dbReference type="AlphaFoldDB" id="A0AAW8CY66"/>
<evidence type="ECO:0000313" key="3">
    <source>
        <dbReference type="EMBL" id="MDP9896338.1"/>
    </source>
</evidence>
<gene>
    <name evidence="3" type="ORF">J2W31_005473</name>
</gene>
<dbReference type="RefSeq" id="WP_307686692.1">
    <property type="nucleotide sequence ID" value="NZ_JAUSRD010000017.1"/>
</dbReference>
<comment type="caution">
    <text evidence="3">The sequence shown here is derived from an EMBL/GenBank/DDBJ whole genome shotgun (WGS) entry which is preliminary data.</text>
</comment>
<accession>A0AAW8CY66</accession>
<evidence type="ECO:0000256" key="1">
    <source>
        <dbReference type="SAM" id="MobiDB-lite"/>
    </source>
</evidence>
<dbReference type="Pfam" id="PF09937">
    <property type="entry name" value="DUF2169"/>
    <property type="match status" value="1"/>
</dbReference>
<protein>
    <recommendedName>
        <fullName evidence="2">DUF2169 domain-containing protein</fullName>
    </recommendedName>
</protein>